<dbReference type="EMBL" id="CALTRL010002660">
    <property type="protein sequence ID" value="CAH7676394.1"/>
    <property type="molecule type" value="Genomic_DNA"/>
</dbReference>
<sequence>MSFLFKIPAIVSDGIILFLQGIIGFSWFFVIYRLVSLGNQLDFISLPSTFPNFPHFPSTLNTKRDWKSLGAHLIFCYCLLESIFSLYQIFLIGKSRKLPVFTQHPREFLRDILLRATGSGLGPKNIPTLKPTDDGSREYEAKIQPPSHHPTERLPFDHPAAVEYRQTFVIWFRNCQWKELHYDNVLEWLCCTLFNKTLDQARAEDKDTEENKIIPFLDELVLLQENKSGTMFPKGYNESLRHRVIKLTLDPLKVKLRPLIFYAFAWSSDWLVKRFMMSNGFEFRHTFAENYKQNYLVRIPKNWENLSGLVLYITILHWLSVSSWSKERPMVVLIQPHISMGMFDPSYLKPPNHVQVTENIRLAIEYWGFKKTGVDLLSHSNGTLVSGWVIKEFPNLVRRCCMLDPVCFGNFLYSKPKTGMEKVIRYSLGTELGISNYIHRYFDWPRALIFPHQIPFFKDPKRFLVVLGGKDSILTASRVYKYLIINGMKNAFPEKQLLSKSGSSESVIQSNRANTQERQNLIYNPATQKLEGGIFFDPNAAHGETFMPQNPYFKLLKAWMEEAPIIAAKY</sequence>
<gene>
    <name evidence="3" type="ORF">PPACK8108_LOCUS11516</name>
</gene>
<evidence type="ECO:0000313" key="4">
    <source>
        <dbReference type="Proteomes" id="UP001153365"/>
    </source>
</evidence>
<name>A0AAV0B2I5_PHAPC</name>
<dbReference type="SUPFAM" id="SSF53474">
    <property type="entry name" value="alpha/beta-Hydrolases"/>
    <property type="match status" value="1"/>
</dbReference>
<feature type="compositionally biased region" description="Basic and acidic residues" evidence="1">
    <location>
        <begin position="131"/>
        <end position="141"/>
    </location>
</feature>
<comment type="caution">
    <text evidence="3">The sequence shown here is derived from an EMBL/GenBank/DDBJ whole genome shotgun (WGS) entry which is preliminary data.</text>
</comment>
<dbReference type="PANTHER" id="PTHR37471:SF1">
    <property type="entry name" value="AB HYDROLASE-1 DOMAIN-CONTAINING PROTEIN"/>
    <property type="match status" value="1"/>
</dbReference>
<dbReference type="InterPro" id="IPR029058">
    <property type="entry name" value="AB_hydrolase_fold"/>
</dbReference>
<dbReference type="Proteomes" id="UP001153365">
    <property type="component" value="Unassembled WGS sequence"/>
</dbReference>
<reference evidence="3" key="1">
    <citation type="submission" date="2022-06" db="EMBL/GenBank/DDBJ databases">
        <authorList>
            <consortium name="SYNGENTA / RWTH Aachen University"/>
        </authorList>
    </citation>
    <scope>NUCLEOTIDE SEQUENCE</scope>
</reference>
<evidence type="ECO:0000313" key="3">
    <source>
        <dbReference type="EMBL" id="CAH7676394.1"/>
    </source>
</evidence>
<keyword evidence="2" id="KW-0812">Transmembrane</keyword>
<keyword evidence="2" id="KW-0472">Membrane</keyword>
<evidence type="ECO:0000256" key="1">
    <source>
        <dbReference type="SAM" id="MobiDB-lite"/>
    </source>
</evidence>
<proteinExistence type="predicted"/>
<keyword evidence="4" id="KW-1185">Reference proteome</keyword>
<feature type="region of interest" description="Disordered" evidence="1">
    <location>
        <begin position="125"/>
        <end position="154"/>
    </location>
</feature>
<dbReference type="AlphaFoldDB" id="A0AAV0B2I5"/>
<feature type="transmembrane region" description="Helical" evidence="2">
    <location>
        <begin position="69"/>
        <end position="90"/>
    </location>
</feature>
<accession>A0AAV0B2I5</accession>
<protein>
    <submittedName>
        <fullName evidence="3">Uncharacterized protein</fullName>
    </submittedName>
</protein>
<evidence type="ECO:0000256" key="2">
    <source>
        <dbReference type="SAM" id="Phobius"/>
    </source>
</evidence>
<keyword evidence="2" id="KW-1133">Transmembrane helix</keyword>
<organism evidence="3 4">
    <name type="scientific">Phakopsora pachyrhizi</name>
    <name type="common">Asian soybean rust disease fungus</name>
    <dbReference type="NCBI Taxonomy" id="170000"/>
    <lineage>
        <taxon>Eukaryota</taxon>
        <taxon>Fungi</taxon>
        <taxon>Dikarya</taxon>
        <taxon>Basidiomycota</taxon>
        <taxon>Pucciniomycotina</taxon>
        <taxon>Pucciniomycetes</taxon>
        <taxon>Pucciniales</taxon>
        <taxon>Phakopsoraceae</taxon>
        <taxon>Phakopsora</taxon>
    </lineage>
</organism>
<dbReference type="PANTHER" id="PTHR37471">
    <property type="entry name" value="UNNAMED PRODUCT"/>
    <property type="match status" value="1"/>
</dbReference>
<feature type="transmembrane region" description="Helical" evidence="2">
    <location>
        <begin position="15"/>
        <end position="35"/>
    </location>
</feature>